<evidence type="ECO:0000313" key="3">
    <source>
        <dbReference type="Proteomes" id="UP000886752"/>
    </source>
</evidence>
<dbReference type="EMBL" id="DXHV01000028">
    <property type="protein sequence ID" value="HIW00016.1"/>
    <property type="molecule type" value="Genomic_DNA"/>
</dbReference>
<dbReference type="Proteomes" id="UP000886752">
    <property type="component" value="Unassembled WGS sequence"/>
</dbReference>
<feature type="chain" id="PRO_5039490215" evidence="1">
    <location>
        <begin position="20"/>
        <end position="81"/>
    </location>
</feature>
<dbReference type="PROSITE" id="PS51257">
    <property type="entry name" value="PROKAR_LIPOPROTEIN"/>
    <property type="match status" value="1"/>
</dbReference>
<comment type="caution">
    <text evidence="2">The sequence shown here is derived from an EMBL/GenBank/DDBJ whole genome shotgun (WGS) entry which is preliminary data.</text>
</comment>
<gene>
    <name evidence="2" type="ORF">H9894_02350</name>
</gene>
<evidence type="ECO:0000313" key="2">
    <source>
        <dbReference type="EMBL" id="HIW00016.1"/>
    </source>
</evidence>
<proteinExistence type="predicted"/>
<feature type="signal peptide" evidence="1">
    <location>
        <begin position="1"/>
        <end position="19"/>
    </location>
</feature>
<reference evidence="2" key="2">
    <citation type="submission" date="2021-04" db="EMBL/GenBank/DDBJ databases">
        <authorList>
            <person name="Gilroy R."/>
        </authorList>
    </citation>
    <scope>NUCLEOTIDE SEQUENCE</scope>
    <source>
        <strain evidence="2">ChiHecec2B26-446</strain>
    </source>
</reference>
<evidence type="ECO:0000256" key="1">
    <source>
        <dbReference type="SAM" id="SignalP"/>
    </source>
</evidence>
<reference evidence="2" key="1">
    <citation type="journal article" date="2021" name="PeerJ">
        <title>Extensive microbial diversity within the chicken gut microbiome revealed by metagenomics and culture.</title>
        <authorList>
            <person name="Gilroy R."/>
            <person name="Ravi A."/>
            <person name="Getino M."/>
            <person name="Pursley I."/>
            <person name="Horton D.L."/>
            <person name="Alikhan N.F."/>
            <person name="Baker D."/>
            <person name="Gharbi K."/>
            <person name="Hall N."/>
            <person name="Watson M."/>
            <person name="Adriaenssens E.M."/>
            <person name="Foster-Nyarko E."/>
            <person name="Jarju S."/>
            <person name="Secka A."/>
            <person name="Antonio M."/>
            <person name="Oren A."/>
            <person name="Chaudhuri R.R."/>
            <person name="La Ragione R."/>
            <person name="Hildebrand F."/>
            <person name="Pallen M.J."/>
        </authorList>
    </citation>
    <scope>NUCLEOTIDE SEQUENCE</scope>
    <source>
        <strain evidence="2">ChiHecec2B26-446</strain>
    </source>
</reference>
<sequence length="81" mass="7852">MIRKICIYSMLTLMLVAGAGCTNMSNTQQGVASGAVIGGLGGAGIAAISGGSPGWGALAGAGAGALVGGIVGNQQDNYYRY</sequence>
<organism evidence="2 3">
    <name type="scientific">Candidatus Desulfovibrio intestinipullorum</name>
    <dbReference type="NCBI Taxonomy" id="2838536"/>
    <lineage>
        <taxon>Bacteria</taxon>
        <taxon>Pseudomonadati</taxon>
        <taxon>Thermodesulfobacteriota</taxon>
        <taxon>Desulfovibrionia</taxon>
        <taxon>Desulfovibrionales</taxon>
        <taxon>Desulfovibrionaceae</taxon>
        <taxon>Desulfovibrio</taxon>
    </lineage>
</organism>
<protein>
    <submittedName>
        <fullName evidence="2">Cell envelope biogenesis protein OmpA</fullName>
    </submittedName>
</protein>
<dbReference type="AlphaFoldDB" id="A0A9D1PVJ3"/>
<keyword evidence="1" id="KW-0732">Signal</keyword>
<name>A0A9D1PVJ3_9BACT</name>
<accession>A0A9D1PVJ3</accession>